<dbReference type="GO" id="GO:0016857">
    <property type="term" value="F:racemase and epimerase activity, acting on carbohydrates and derivatives"/>
    <property type="evidence" value="ECO:0007669"/>
    <property type="project" value="InterPro"/>
</dbReference>
<proteinExistence type="predicted"/>
<protein>
    <recommendedName>
        <fullName evidence="2">L-rhamnose mutarotase</fullName>
    </recommendedName>
</protein>
<gene>
    <name evidence="1" type="ORF">METZ01_LOCUS133043</name>
</gene>
<dbReference type="AlphaFoldDB" id="A0A381YT98"/>
<reference evidence="1" key="1">
    <citation type="submission" date="2018-05" db="EMBL/GenBank/DDBJ databases">
        <authorList>
            <person name="Lanie J.A."/>
            <person name="Ng W.-L."/>
            <person name="Kazmierczak K.M."/>
            <person name="Andrzejewski T.M."/>
            <person name="Davidsen T.M."/>
            <person name="Wayne K.J."/>
            <person name="Tettelin H."/>
            <person name="Glass J.I."/>
            <person name="Rusch D."/>
            <person name="Podicherti R."/>
            <person name="Tsui H.-C.T."/>
            <person name="Winkler M.E."/>
        </authorList>
    </citation>
    <scope>NUCLEOTIDE SEQUENCE</scope>
</reference>
<dbReference type="Pfam" id="PF05336">
    <property type="entry name" value="rhaM"/>
    <property type="match status" value="1"/>
</dbReference>
<dbReference type="InterPro" id="IPR052996">
    <property type="entry name" value="Carb_Metab_Mutarotase"/>
</dbReference>
<evidence type="ECO:0008006" key="2">
    <source>
        <dbReference type="Google" id="ProtNLM"/>
    </source>
</evidence>
<dbReference type="SUPFAM" id="SSF54909">
    <property type="entry name" value="Dimeric alpha+beta barrel"/>
    <property type="match status" value="1"/>
</dbReference>
<sequence length="112" mass="13587">MKTYAMALDLIDDPEVIEEYKEYHLHVWPEVKQGLEEVGISEMNIFLTGCRLFMFLRTEDEFDLEKDFQRYTNNSLRARMWDDLMRKFQRRAPSARAGDWWVPMEEVFNLGW</sequence>
<dbReference type="InterPro" id="IPR011008">
    <property type="entry name" value="Dimeric_a/b-barrel"/>
</dbReference>
<organism evidence="1">
    <name type="scientific">marine metagenome</name>
    <dbReference type="NCBI Taxonomy" id="408172"/>
    <lineage>
        <taxon>unclassified sequences</taxon>
        <taxon>metagenomes</taxon>
        <taxon>ecological metagenomes</taxon>
    </lineage>
</organism>
<dbReference type="PANTHER" id="PTHR43239:SF1">
    <property type="entry name" value="UPF0734 PROTEIN DDB_G0273871_DDB_G0273177"/>
    <property type="match status" value="1"/>
</dbReference>
<dbReference type="PANTHER" id="PTHR43239">
    <property type="entry name" value="UPF0734 PROTEIN DDB_G0273871/DDB_G0273177"/>
    <property type="match status" value="1"/>
</dbReference>
<dbReference type="EMBL" id="UINC01018995">
    <property type="protein sequence ID" value="SVA80189.1"/>
    <property type="molecule type" value="Genomic_DNA"/>
</dbReference>
<dbReference type="InterPro" id="IPR008000">
    <property type="entry name" value="Rham/fucose_mutarotase"/>
</dbReference>
<name>A0A381YT98_9ZZZZ</name>
<accession>A0A381YT98</accession>
<dbReference type="Gene3D" id="3.30.70.100">
    <property type="match status" value="1"/>
</dbReference>
<evidence type="ECO:0000313" key="1">
    <source>
        <dbReference type="EMBL" id="SVA80189.1"/>
    </source>
</evidence>